<protein>
    <recommendedName>
        <fullName evidence="4">Outer membrane lipoprotein-sorting protein</fullName>
    </recommendedName>
</protein>
<evidence type="ECO:0000313" key="2">
    <source>
        <dbReference type="EMBL" id="BDD12888.1"/>
    </source>
</evidence>
<organism evidence="2 3">
    <name type="scientific">Fulvitalea axinellae</name>
    <dbReference type="NCBI Taxonomy" id="1182444"/>
    <lineage>
        <taxon>Bacteria</taxon>
        <taxon>Pseudomonadati</taxon>
        <taxon>Bacteroidota</taxon>
        <taxon>Cytophagia</taxon>
        <taxon>Cytophagales</taxon>
        <taxon>Persicobacteraceae</taxon>
        <taxon>Fulvitalea</taxon>
    </lineage>
</organism>
<dbReference type="RefSeq" id="WP_338396078.1">
    <property type="nucleotide sequence ID" value="NZ_AP025321.1"/>
</dbReference>
<evidence type="ECO:0000256" key="1">
    <source>
        <dbReference type="SAM" id="SignalP"/>
    </source>
</evidence>
<keyword evidence="3" id="KW-1185">Reference proteome</keyword>
<evidence type="ECO:0000313" key="3">
    <source>
        <dbReference type="Proteomes" id="UP001348817"/>
    </source>
</evidence>
<keyword evidence="2" id="KW-0614">Plasmid</keyword>
<name>A0AAU9CY71_9BACT</name>
<reference evidence="2 3" key="1">
    <citation type="submission" date="2021-12" db="EMBL/GenBank/DDBJ databases">
        <title>Genome sequencing of bacteria with rrn-lacking chromosome and rrn-plasmid.</title>
        <authorList>
            <person name="Anda M."/>
            <person name="Iwasaki W."/>
        </authorList>
    </citation>
    <scope>NUCLEOTIDE SEQUENCE [LARGE SCALE GENOMIC DNA]</scope>
    <source>
        <strain evidence="2 3">DSM 100852</strain>
        <plasmid evidence="2 3">pFA7</plasmid>
    </source>
</reference>
<sequence length="240" mass="27949">MRTLILLLVLLSASVRSKAQEPRDRVINILAEYAQIERFSATISSSELNLNSGEKRQEQKISIWKDKNRLFVKTEDSETLINDKFMASAFTDSEIIALTMVRPDDLRKINRRRAFISDSVLKADYKFTKYRELSDRSVYEFERKNKKGERIRISTTKKDGLLSVDMDVSIPPEGEIVRYRTEIIKWDDTPNFSEDLFSERRFVAPDQKEGLLPAPRFKGYTISLNEEMKAKAGKLLRERK</sequence>
<dbReference type="Gene3D" id="2.50.20.10">
    <property type="entry name" value="Lipoprotein localisation LolA/LolB/LppX"/>
    <property type="match status" value="1"/>
</dbReference>
<dbReference type="KEGG" id="fax:FUAX_53200"/>
<dbReference type="AlphaFoldDB" id="A0AAU9CY71"/>
<proteinExistence type="predicted"/>
<geneLocation type="plasmid" evidence="2 3">
    <name>pFA7</name>
</geneLocation>
<dbReference type="EMBL" id="AP025321">
    <property type="protein sequence ID" value="BDD12888.1"/>
    <property type="molecule type" value="Genomic_DNA"/>
</dbReference>
<dbReference type="Proteomes" id="UP001348817">
    <property type="component" value="Plasmid pFA7"/>
</dbReference>
<evidence type="ECO:0008006" key="4">
    <source>
        <dbReference type="Google" id="ProtNLM"/>
    </source>
</evidence>
<keyword evidence="1" id="KW-0732">Signal</keyword>
<feature type="signal peptide" evidence="1">
    <location>
        <begin position="1"/>
        <end position="19"/>
    </location>
</feature>
<accession>A0AAU9CY71</accession>
<feature type="chain" id="PRO_5043627915" description="Outer membrane lipoprotein-sorting protein" evidence="1">
    <location>
        <begin position="20"/>
        <end position="240"/>
    </location>
</feature>
<gene>
    <name evidence="2" type="ORF">FUAX_53200</name>
</gene>